<dbReference type="EMBL" id="BGZK01001776">
    <property type="protein sequence ID" value="GBP86143.1"/>
    <property type="molecule type" value="Genomic_DNA"/>
</dbReference>
<accession>A0A4C1ZG75</accession>
<keyword evidence="2" id="KW-1185">Reference proteome</keyword>
<dbReference type="AlphaFoldDB" id="A0A4C1ZG75"/>
<name>A0A4C1ZG75_EUMVA</name>
<protein>
    <submittedName>
        <fullName evidence="1">Uncharacterized protein</fullName>
    </submittedName>
</protein>
<evidence type="ECO:0000313" key="2">
    <source>
        <dbReference type="Proteomes" id="UP000299102"/>
    </source>
</evidence>
<sequence length="122" mass="13875">MCYKHFHRTFDRDRWAVGGARVARARHRHPVGRLTEDEDRLTSTPSDCELCVSSPRRDFASVRGSKQRRARGWAGSSGHGAFTLVVVRRLNFAISSDSSTATFVEERSRLIDDQIEIVLERS</sequence>
<proteinExistence type="predicted"/>
<reference evidence="1 2" key="1">
    <citation type="journal article" date="2019" name="Commun. Biol.">
        <title>The bagworm genome reveals a unique fibroin gene that provides high tensile strength.</title>
        <authorList>
            <person name="Kono N."/>
            <person name="Nakamura H."/>
            <person name="Ohtoshi R."/>
            <person name="Tomita M."/>
            <person name="Numata K."/>
            <person name="Arakawa K."/>
        </authorList>
    </citation>
    <scope>NUCLEOTIDE SEQUENCE [LARGE SCALE GENOMIC DNA]</scope>
</reference>
<gene>
    <name evidence="1" type="ORF">EVAR_62305_1</name>
</gene>
<evidence type="ECO:0000313" key="1">
    <source>
        <dbReference type="EMBL" id="GBP86143.1"/>
    </source>
</evidence>
<dbReference type="Proteomes" id="UP000299102">
    <property type="component" value="Unassembled WGS sequence"/>
</dbReference>
<comment type="caution">
    <text evidence="1">The sequence shown here is derived from an EMBL/GenBank/DDBJ whole genome shotgun (WGS) entry which is preliminary data.</text>
</comment>
<organism evidence="1 2">
    <name type="scientific">Eumeta variegata</name>
    <name type="common">Bagworm moth</name>
    <name type="synonym">Eumeta japonica</name>
    <dbReference type="NCBI Taxonomy" id="151549"/>
    <lineage>
        <taxon>Eukaryota</taxon>
        <taxon>Metazoa</taxon>
        <taxon>Ecdysozoa</taxon>
        <taxon>Arthropoda</taxon>
        <taxon>Hexapoda</taxon>
        <taxon>Insecta</taxon>
        <taxon>Pterygota</taxon>
        <taxon>Neoptera</taxon>
        <taxon>Endopterygota</taxon>
        <taxon>Lepidoptera</taxon>
        <taxon>Glossata</taxon>
        <taxon>Ditrysia</taxon>
        <taxon>Tineoidea</taxon>
        <taxon>Psychidae</taxon>
        <taxon>Oiketicinae</taxon>
        <taxon>Eumeta</taxon>
    </lineage>
</organism>